<dbReference type="PRINTS" id="PR00027">
    <property type="entry name" value="PAIREDBOX"/>
</dbReference>
<feature type="DNA-binding region" description="Homeobox" evidence="10">
    <location>
        <begin position="432"/>
        <end position="491"/>
    </location>
</feature>
<gene>
    <name evidence="15" type="primary">PAX5</name>
</gene>
<dbReference type="GO" id="GO:0000978">
    <property type="term" value="F:RNA polymerase II cis-regulatory region sequence-specific DNA binding"/>
    <property type="evidence" value="ECO:0007669"/>
    <property type="project" value="TreeGrafter"/>
</dbReference>
<keyword evidence="6 10" id="KW-0238">DNA-binding</keyword>
<dbReference type="PROSITE" id="PS51057">
    <property type="entry name" value="PAIRED_2"/>
    <property type="match status" value="1"/>
</dbReference>
<dbReference type="Gene3D" id="1.10.10.60">
    <property type="entry name" value="Homeodomain-like"/>
    <property type="match status" value="1"/>
</dbReference>
<dbReference type="SMART" id="SM00389">
    <property type="entry name" value="HOX"/>
    <property type="match status" value="1"/>
</dbReference>
<dbReference type="Pfam" id="PF00292">
    <property type="entry name" value="PAX"/>
    <property type="match status" value="1"/>
</dbReference>
<dbReference type="InterPro" id="IPR043182">
    <property type="entry name" value="PAIRED_DNA-bd_dom"/>
</dbReference>
<reference evidence="15" key="1">
    <citation type="journal article" date="2013" name="Genome Biol. Evol.">
        <title>Punctuated emergences of genetic and phenotypic innovations in eumetazoan, bilaterian, euteleostome, and hominidae ancestors.</title>
        <authorList>
            <person name="Wenger Y."/>
            <person name="Galliot B."/>
        </authorList>
    </citation>
    <scope>NUCLEOTIDE SEQUENCE</scope>
    <source>
        <tissue evidence="15">Whole animals</tissue>
    </source>
</reference>
<keyword evidence="4" id="KW-0563">Paired box</keyword>
<dbReference type="InterPro" id="IPR036388">
    <property type="entry name" value="WH-like_DNA-bd_sf"/>
</dbReference>
<dbReference type="PANTHER" id="PTHR45636:SF41">
    <property type="entry name" value="PAIRED BOX PROTEIN PAX-6-RELATED"/>
    <property type="match status" value="1"/>
</dbReference>
<dbReference type="Gene3D" id="1.10.10.10">
    <property type="entry name" value="Winged helix-like DNA-binding domain superfamily/Winged helix DNA-binding domain"/>
    <property type="match status" value="2"/>
</dbReference>
<evidence type="ECO:0000259" key="14">
    <source>
        <dbReference type="PROSITE" id="PS51057"/>
    </source>
</evidence>
<evidence type="ECO:0000313" key="15">
    <source>
        <dbReference type="EMBL" id="CDG70388.1"/>
    </source>
</evidence>
<feature type="domain" description="Homeobox" evidence="13">
    <location>
        <begin position="430"/>
        <end position="490"/>
    </location>
</feature>
<evidence type="ECO:0000256" key="5">
    <source>
        <dbReference type="ARBA" id="ARBA00023015"/>
    </source>
</evidence>
<keyword evidence="8" id="KW-0804">Transcription</keyword>
<evidence type="ECO:0000256" key="6">
    <source>
        <dbReference type="ARBA" id="ARBA00023125"/>
    </source>
</evidence>
<evidence type="ECO:0000259" key="13">
    <source>
        <dbReference type="PROSITE" id="PS50071"/>
    </source>
</evidence>
<dbReference type="InterPro" id="IPR043502">
    <property type="entry name" value="DNA/RNA_pol_sf"/>
</dbReference>
<dbReference type="InterPro" id="IPR009057">
    <property type="entry name" value="Homeodomain-like_sf"/>
</dbReference>
<dbReference type="OrthoDB" id="410381at2759"/>
<dbReference type="InterPro" id="IPR043565">
    <property type="entry name" value="PAX_fam"/>
</dbReference>
<dbReference type="AlphaFoldDB" id="T2MDN0"/>
<evidence type="ECO:0000256" key="10">
    <source>
        <dbReference type="PROSITE-ProRule" id="PRU00108"/>
    </source>
</evidence>
<dbReference type="EMBL" id="HAAD01004156">
    <property type="protein sequence ID" value="CDG70388.1"/>
    <property type="molecule type" value="mRNA"/>
</dbReference>
<evidence type="ECO:0000256" key="8">
    <source>
        <dbReference type="ARBA" id="ARBA00023163"/>
    </source>
</evidence>
<evidence type="ECO:0000256" key="2">
    <source>
        <dbReference type="ARBA" id="ARBA00005733"/>
    </source>
</evidence>
<feature type="compositionally biased region" description="Low complexity" evidence="12">
    <location>
        <begin position="348"/>
        <end position="358"/>
    </location>
</feature>
<comment type="subcellular location">
    <subcellularLocation>
        <location evidence="1 10 11">Nucleus</location>
    </subcellularLocation>
</comment>
<keyword evidence="5" id="KW-0805">Transcription regulation</keyword>
<keyword evidence="7 10" id="KW-0371">Homeobox</keyword>
<evidence type="ECO:0000256" key="11">
    <source>
        <dbReference type="RuleBase" id="RU000682"/>
    </source>
</evidence>
<dbReference type="SUPFAM" id="SSF56672">
    <property type="entry name" value="DNA/RNA polymerases"/>
    <property type="match status" value="1"/>
</dbReference>
<dbReference type="SMART" id="SM00351">
    <property type="entry name" value="PAX"/>
    <property type="match status" value="1"/>
</dbReference>
<proteinExistence type="evidence at transcript level"/>
<dbReference type="PROSITE" id="PS00027">
    <property type="entry name" value="HOMEOBOX_1"/>
    <property type="match status" value="1"/>
</dbReference>
<evidence type="ECO:0000256" key="4">
    <source>
        <dbReference type="ARBA" id="ARBA00022724"/>
    </source>
</evidence>
<feature type="region of interest" description="Disordered" evidence="12">
    <location>
        <begin position="486"/>
        <end position="508"/>
    </location>
</feature>
<feature type="region of interest" description="Disordered" evidence="12">
    <location>
        <begin position="344"/>
        <end position="369"/>
    </location>
</feature>
<comment type="similarity">
    <text evidence="2">Belongs to the paired homeobox family.</text>
</comment>
<evidence type="ECO:0000256" key="7">
    <source>
        <dbReference type="ARBA" id="ARBA00023155"/>
    </source>
</evidence>
<dbReference type="GO" id="GO:0000981">
    <property type="term" value="F:DNA-binding transcription factor activity, RNA polymerase II-specific"/>
    <property type="evidence" value="ECO:0007669"/>
    <property type="project" value="InterPro"/>
</dbReference>
<feature type="domain" description="Paired" evidence="14">
    <location>
        <begin position="84"/>
        <end position="210"/>
    </location>
</feature>
<evidence type="ECO:0000256" key="1">
    <source>
        <dbReference type="ARBA" id="ARBA00004123"/>
    </source>
</evidence>
<dbReference type="CDD" id="cd00086">
    <property type="entry name" value="homeodomain"/>
    <property type="match status" value="1"/>
</dbReference>
<dbReference type="FunFam" id="1.10.10.10:FF:000003">
    <property type="entry name" value="Paired box protein Pax-6"/>
    <property type="match status" value="1"/>
</dbReference>
<dbReference type="InterPro" id="IPR001356">
    <property type="entry name" value="HD"/>
</dbReference>
<dbReference type="PROSITE" id="PS00034">
    <property type="entry name" value="PAIRED_1"/>
    <property type="match status" value="1"/>
</dbReference>
<protein>
    <submittedName>
        <fullName evidence="15">Paired box protein Pax-5</fullName>
    </submittedName>
</protein>
<accession>T2MDN0</accession>
<dbReference type="PROSITE" id="PS50071">
    <property type="entry name" value="HOMEOBOX_2"/>
    <property type="match status" value="1"/>
</dbReference>
<evidence type="ECO:0000256" key="9">
    <source>
        <dbReference type="ARBA" id="ARBA00023242"/>
    </source>
</evidence>
<dbReference type="Pfam" id="PF00046">
    <property type="entry name" value="Homeodomain"/>
    <property type="match status" value="1"/>
</dbReference>
<dbReference type="FunFam" id="1.10.10.10:FF:000013">
    <property type="entry name" value="Paired box 8 isoform 1"/>
    <property type="match status" value="1"/>
</dbReference>
<evidence type="ECO:0000256" key="12">
    <source>
        <dbReference type="SAM" id="MobiDB-lite"/>
    </source>
</evidence>
<organism evidence="15">
    <name type="scientific">Hydra vulgaris</name>
    <name type="common">Hydra</name>
    <name type="synonym">Hydra attenuata</name>
    <dbReference type="NCBI Taxonomy" id="6087"/>
    <lineage>
        <taxon>Eukaryota</taxon>
        <taxon>Metazoa</taxon>
        <taxon>Cnidaria</taxon>
        <taxon>Hydrozoa</taxon>
        <taxon>Hydroidolina</taxon>
        <taxon>Anthoathecata</taxon>
        <taxon>Aplanulata</taxon>
        <taxon>Hydridae</taxon>
        <taxon>Hydra</taxon>
    </lineage>
</organism>
<feature type="compositionally biased region" description="Basic and acidic residues" evidence="12">
    <location>
        <begin position="488"/>
        <end position="506"/>
    </location>
</feature>
<dbReference type="GO" id="GO:0005634">
    <property type="term" value="C:nucleus"/>
    <property type="evidence" value="ECO:0007669"/>
    <property type="project" value="UniProtKB-SubCell"/>
</dbReference>
<dbReference type="InterPro" id="IPR001523">
    <property type="entry name" value="Paired_dom"/>
</dbReference>
<sequence>MLEQWSDDNKMEIFKPQQSGELTCNVDKRSINEDGVGQVICLENPHLLKTLQEHSLAAATVSNLNINIKRFNDAKENKNTCRDNHGGINQLGGTFVNGRPLIEPVRRKIVELAHQGVRPCDISRQLRVSHGCVSKILSRFYETGSVRPGVIGGSKPKVATPSVVAKIQEYKQHNPTMFAWEIRDKLLSEQICDSDSVPSVSSINRIVRNRLGSSSHASMADLNSPLLKIDPDMTHYFVHPGLPIQIGAISTNFPGSIHAHLPRTTSGSYSISGILGMAVPSSQGNLGTLIMCSDYSIPNVQQIHSHVLNDEKGNVHIMQEGEIAPSIDHPTQVNANEYVLESSDSFHDSSAASSSSLSNEEDKFSNEQINKPYYMKMDLNFDSENEKNTNKKTSMQINDVDDSKFDMSLQSTIHHAFSHSNEQTNHTFKKAMRRVRTTFSLEQRRALEDAFEKTPYPDAEQREEISIQCDLPEPRVQVWFSNKRAKLRRQDRNEDKQDSSKNKEMISSHLDFQRIQNHIKQYDCKNNSEENNQSCFPDEYQDQINVHDDVKNCLLNSELNTSTTDHRFTNSKLKRGNPVIFVFEPDVVSSIKDPNIYPYQKDVIMFKTILLRHLFAGVLSEIKTSDSATNSCSLPPVSTLTKSTNQHHDDGWPHQQRKLFVLVNTGLNLTSKIKGPEKSFQNYLSDFESSLPESNLTYDELETVIKSIKRNMAPGIDDIYGNVVLNVFSAIKKAILNIFSSSIKNGVVPDKLKIAKIVPIFKGGDTSAISNYRPISILPIFSKLLERIIYNRLYKYLIEHKILSENQYGFQTQHSTEHAILDLISNINTLFNDEKFVLGIFIDLYNN</sequence>
<dbReference type="SUPFAM" id="SSF46689">
    <property type="entry name" value="Homeodomain-like"/>
    <property type="match status" value="2"/>
</dbReference>
<keyword evidence="9 10" id="KW-0539">Nucleus</keyword>
<keyword evidence="3" id="KW-0217">Developmental protein</keyword>
<dbReference type="PANTHER" id="PTHR45636">
    <property type="entry name" value="PAIRED BOX PROTEIN PAX-6-RELATED-RELATED"/>
    <property type="match status" value="1"/>
</dbReference>
<name>T2MDN0_HYDVU</name>
<dbReference type="InterPro" id="IPR017970">
    <property type="entry name" value="Homeobox_CS"/>
</dbReference>
<evidence type="ECO:0000256" key="3">
    <source>
        <dbReference type="ARBA" id="ARBA00022473"/>
    </source>
</evidence>